<comment type="subcellular location">
    <subcellularLocation>
        <location evidence="1">Cell membrane</location>
        <topology evidence="1">Multi-pass membrane protein</topology>
    </subcellularLocation>
</comment>
<protein>
    <recommendedName>
        <fullName evidence="9">Glutaconyl-CoA decarboxylase subunit beta</fullName>
    </recommendedName>
</protein>
<sequence>MEQLLDFIRTTGLANLGWRDVVMIFVGIIFIYLAIKKDWEPYELLPIGLGIIAANLPLTGLITPPTSDSLNQEAGIFGIFFHYGLSFWNILPPIIFLGIGSLTDFGPVIANPKTLLLGAAAQIGIFVAFWGALMAGSLGILGMDFGIEEAASIGIIGGADGPTTIFLSARLAPEILGITAVIAYSYMAAVAFIQPPLMKMFTTEKERQIVMRPLREVSKLEKLIFPNVALIAIILMVPKSAPLIAMFMIGNLFRESGVVPRLTKSASNEILNIATIFLMITVGTQLTAARVFDWQTMVILILGLVAFSCGTIGGILFAKIMNLFLNEKINPLIGSAGVSAVPMAARISHHIGQEANPNNFLLPHAMGPNVAGVIGSAVIAGVFISLVP</sequence>
<keyword evidence="6 7" id="KW-0472">Membrane</keyword>
<feature type="transmembrane region" description="Helical" evidence="7">
    <location>
        <begin position="114"/>
        <end position="138"/>
    </location>
</feature>
<feature type="transmembrane region" description="Helical" evidence="7">
    <location>
        <begin position="294"/>
        <end position="317"/>
    </location>
</feature>
<dbReference type="InterPro" id="IPR005661">
    <property type="entry name" value="OadB_MmdB"/>
</dbReference>
<evidence type="ECO:0000256" key="4">
    <source>
        <dbReference type="ARBA" id="ARBA00022967"/>
    </source>
</evidence>
<feature type="transmembrane region" description="Helical" evidence="7">
    <location>
        <begin position="42"/>
        <end position="62"/>
    </location>
</feature>
<feature type="transmembrane region" description="Helical" evidence="7">
    <location>
        <begin position="175"/>
        <end position="193"/>
    </location>
</feature>
<accession>A0A381QQR4</accession>
<reference evidence="8" key="1">
    <citation type="submission" date="2018-05" db="EMBL/GenBank/DDBJ databases">
        <authorList>
            <person name="Lanie J.A."/>
            <person name="Ng W.-L."/>
            <person name="Kazmierczak K.M."/>
            <person name="Andrzejewski T.M."/>
            <person name="Davidsen T.M."/>
            <person name="Wayne K.J."/>
            <person name="Tettelin H."/>
            <person name="Glass J.I."/>
            <person name="Rusch D."/>
            <person name="Podicherti R."/>
            <person name="Tsui H.-C.T."/>
            <person name="Winkler M.E."/>
        </authorList>
    </citation>
    <scope>NUCLEOTIDE SEQUENCE</scope>
</reference>
<organism evidence="8">
    <name type="scientific">marine metagenome</name>
    <dbReference type="NCBI Taxonomy" id="408172"/>
    <lineage>
        <taxon>unclassified sequences</taxon>
        <taxon>metagenomes</taxon>
        <taxon>ecological metagenomes</taxon>
    </lineage>
</organism>
<evidence type="ECO:0000256" key="7">
    <source>
        <dbReference type="SAM" id="Phobius"/>
    </source>
</evidence>
<feature type="transmembrane region" description="Helical" evidence="7">
    <location>
        <begin position="369"/>
        <end position="387"/>
    </location>
</feature>
<dbReference type="PANTHER" id="PTHR35806">
    <property type="entry name" value="OXALOACETATE DECARBOXYLASE BETA CHAIN 2"/>
    <property type="match status" value="1"/>
</dbReference>
<evidence type="ECO:0000313" key="8">
    <source>
        <dbReference type="EMBL" id="SUZ81712.1"/>
    </source>
</evidence>
<keyword evidence="2" id="KW-1003">Cell membrane</keyword>
<dbReference type="NCBIfam" id="TIGR01109">
    <property type="entry name" value="Na_pump_decarbB"/>
    <property type="match status" value="1"/>
</dbReference>
<dbReference type="PANTHER" id="PTHR35806:SF1">
    <property type="entry name" value="OXALOACETATE DECARBOXYLASE BETA CHAIN 2"/>
    <property type="match status" value="1"/>
</dbReference>
<dbReference type="Pfam" id="PF03977">
    <property type="entry name" value="OAD_beta"/>
    <property type="match status" value="1"/>
</dbReference>
<dbReference type="PIRSF" id="PIRSF015658">
    <property type="entry name" value="MmdB_OadB"/>
    <property type="match status" value="1"/>
</dbReference>
<evidence type="ECO:0000256" key="6">
    <source>
        <dbReference type="ARBA" id="ARBA00023136"/>
    </source>
</evidence>
<evidence type="ECO:0000256" key="1">
    <source>
        <dbReference type="ARBA" id="ARBA00004651"/>
    </source>
</evidence>
<keyword evidence="5 7" id="KW-1133">Transmembrane helix</keyword>
<dbReference type="GO" id="GO:0005886">
    <property type="term" value="C:plasma membrane"/>
    <property type="evidence" value="ECO:0007669"/>
    <property type="project" value="UniProtKB-SubCell"/>
</dbReference>
<gene>
    <name evidence="8" type="ORF">METZ01_LOCUS34566</name>
</gene>
<dbReference type="GO" id="GO:0016829">
    <property type="term" value="F:lyase activity"/>
    <property type="evidence" value="ECO:0007669"/>
    <property type="project" value="InterPro"/>
</dbReference>
<keyword evidence="4" id="KW-1278">Translocase</keyword>
<feature type="transmembrane region" description="Helical" evidence="7">
    <location>
        <begin position="16"/>
        <end position="35"/>
    </location>
</feature>
<feature type="transmembrane region" description="Helical" evidence="7">
    <location>
        <begin position="270"/>
        <end position="288"/>
    </location>
</feature>
<evidence type="ECO:0000256" key="2">
    <source>
        <dbReference type="ARBA" id="ARBA00022475"/>
    </source>
</evidence>
<proteinExistence type="predicted"/>
<evidence type="ECO:0000256" key="3">
    <source>
        <dbReference type="ARBA" id="ARBA00022692"/>
    </source>
</evidence>
<evidence type="ECO:0000256" key="5">
    <source>
        <dbReference type="ARBA" id="ARBA00022989"/>
    </source>
</evidence>
<dbReference type="EMBL" id="UINC01001479">
    <property type="protein sequence ID" value="SUZ81712.1"/>
    <property type="molecule type" value="Genomic_DNA"/>
</dbReference>
<dbReference type="GO" id="GO:0006814">
    <property type="term" value="P:sodium ion transport"/>
    <property type="evidence" value="ECO:0007669"/>
    <property type="project" value="InterPro"/>
</dbReference>
<evidence type="ECO:0008006" key="9">
    <source>
        <dbReference type="Google" id="ProtNLM"/>
    </source>
</evidence>
<name>A0A381QQR4_9ZZZZ</name>
<keyword evidence="3 7" id="KW-0812">Transmembrane</keyword>
<feature type="transmembrane region" description="Helical" evidence="7">
    <location>
        <begin position="224"/>
        <end position="249"/>
    </location>
</feature>
<feature type="transmembrane region" description="Helical" evidence="7">
    <location>
        <begin position="74"/>
        <end position="102"/>
    </location>
</feature>
<dbReference type="AlphaFoldDB" id="A0A381QQR4"/>